<proteinExistence type="predicted"/>
<dbReference type="InterPro" id="IPR051030">
    <property type="entry name" value="Vitamin_B12-ABC_binding"/>
</dbReference>
<dbReference type="PANTHER" id="PTHR42860">
    <property type="entry name" value="VITAMIN B12-BINDING PROTEIN"/>
    <property type="match status" value="1"/>
</dbReference>
<dbReference type="PANTHER" id="PTHR42860:SF1">
    <property type="entry name" value="VITAMIN B12-BINDING PROTEIN"/>
    <property type="match status" value="1"/>
</dbReference>
<feature type="domain" description="Fe/B12 periplasmic-binding" evidence="1">
    <location>
        <begin position="7"/>
        <end position="294"/>
    </location>
</feature>
<dbReference type="Pfam" id="PF01497">
    <property type="entry name" value="Peripla_BP_2"/>
    <property type="match status" value="1"/>
</dbReference>
<dbReference type="AlphaFoldDB" id="B9XCJ0"/>
<dbReference type="SUPFAM" id="SSF53807">
    <property type="entry name" value="Helical backbone' metal receptor"/>
    <property type="match status" value="1"/>
</dbReference>
<dbReference type="Gene3D" id="3.40.50.1980">
    <property type="entry name" value="Nitrogenase molybdenum iron protein domain"/>
    <property type="match status" value="2"/>
</dbReference>
<dbReference type="EMBL" id="ABOX02000004">
    <property type="protein sequence ID" value="EEF62658.1"/>
    <property type="molecule type" value="Genomic_DNA"/>
</dbReference>
<reference evidence="2 3" key="1">
    <citation type="journal article" date="2011" name="J. Bacteriol.">
        <title>Genome sequence of 'Pedosphaera parvula' Ellin514, an aerobic Verrucomicrobial isolate from pasture soil.</title>
        <authorList>
            <person name="Kant R."/>
            <person name="van Passel M.W."/>
            <person name="Sangwan P."/>
            <person name="Palva A."/>
            <person name="Lucas S."/>
            <person name="Copeland A."/>
            <person name="Lapidus A."/>
            <person name="Glavina Del Rio T."/>
            <person name="Dalin E."/>
            <person name="Tice H."/>
            <person name="Bruce D."/>
            <person name="Goodwin L."/>
            <person name="Pitluck S."/>
            <person name="Chertkov O."/>
            <person name="Larimer F.W."/>
            <person name="Land M.L."/>
            <person name="Hauser L."/>
            <person name="Brettin T.S."/>
            <person name="Detter J.C."/>
            <person name="Han S."/>
            <person name="de Vos W.M."/>
            <person name="Janssen P.H."/>
            <person name="Smidt H."/>
        </authorList>
    </citation>
    <scope>NUCLEOTIDE SEQUENCE [LARGE SCALE GENOMIC DNA]</scope>
    <source>
        <strain evidence="2 3">Ellin514</strain>
    </source>
</reference>
<dbReference type="InterPro" id="IPR002491">
    <property type="entry name" value="ABC_transptr_periplasmic_BD"/>
</dbReference>
<dbReference type="Proteomes" id="UP000003688">
    <property type="component" value="Unassembled WGS sequence"/>
</dbReference>
<keyword evidence="3" id="KW-1185">Reference proteome</keyword>
<organism evidence="2 3">
    <name type="scientific">Pedosphaera parvula (strain Ellin514)</name>
    <dbReference type="NCBI Taxonomy" id="320771"/>
    <lineage>
        <taxon>Bacteria</taxon>
        <taxon>Pseudomonadati</taxon>
        <taxon>Verrucomicrobiota</taxon>
        <taxon>Pedosphaerae</taxon>
        <taxon>Pedosphaerales</taxon>
        <taxon>Pedosphaeraceae</taxon>
        <taxon>Pedosphaera</taxon>
    </lineage>
</organism>
<evidence type="ECO:0000313" key="3">
    <source>
        <dbReference type="Proteomes" id="UP000003688"/>
    </source>
</evidence>
<protein>
    <submittedName>
        <fullName evidence="2">Periplasmic binding protein</fullName>
    </submittedName>
</protein>
<gene>
    <name evidence="2" type="ORF">Cflav_PD5293</name>
</gene>
<accession>B9XCJ0</accession>
<name>B9XCJ0_PEDPL</name>
<dbReference type="STRING" id="320771.Cflav_PD5293"/>
<dbReference type="CDD" id="cd01144">
    <property type="entry name" value="BtuF"/>
    <property type="match status" value="1"/>
</dbReference>
<evidence type="ECO:0000259" key="1">
    <source>
        <dbReference type="PROSITE" id="PS50983"/>
    </source>
</evidence>
<dbReference type="PROSITE" id="PS50983">
    <property type="entry name" value="FE_B12_PBP"/>
    <property type="match status" value="1"/>
</dbReference>
<sequence precursor="true">MLLMKKRVISLLPGATEIVCALGAGDQLVGRSHECDYPESVRALPVCTTARLDANASSKEIDTQVKDLLQQALSIYSVDRDRLIQLRPDVILTQAQCEVCAISLPDVQKAVAEWTGARPEIVSLSPKRVADVWENIREVADVLQIQDAKEILRGLKNRVVSVIEKSCVMKQPPGVACIEWIEPLMAAGNWVPELVELAGGKNLFGEAGKHSPWLQLQELADANPDVIVVLPCGFNLQRTRAEMAVLTQKPEWSKLPAVRKNQVFLTDGNQYFNRPGPRIVESLEIMAEILHPDRFNFGHRGKAWERL</sequence>
<comment type="caution">
    <text evidence="2">The sequence shown here is derived from an EMBL/GenBank/DDBJ whole genome shotgun (WGS) entry which is preliminary data.</text>
</comment>
<evidence type="ECO:0000313" key="2">
    <source>
        <dbReference type="EMBL" id="EEF62658.1"/>
    </source>
</evidence>